<protein>
    <submittedName>
        <fullName evidence="1">Uncharacterized protein</fullName>
    </submittedName>
</protein>
<dbReference type="Proteomes" id="UP000185494">
    <property type="component" value="Chromosome 1"/>
</dbReference>
<accession>A0A1L7AD22</accession>
<keyword evidence="4" id="KW-1185">Reference proteome</keyword>
<reference evidence="1 3" key="1">
    <citation type="submission" date="2016-05" db="EMBL/GenBank/DDBJ databases">
        <title>Complete Genome and Methylome Analysis of Psychrotrophic Bacterial Isolates from Antarctic Lake Untersee.</title>
        <authorList>
            <person name="Fomenkov A."/>
            <person name="Akimov V.N."/>
            <person name="Vasilyeva L.V."/>
            <person name="Andersen D."/>
            <person name="Vincze T."/>
            <person name="Roberts R.J."/>
        </authorList>
    </citation>
    <scope>NUCLEOTIDE SEQUENCE [LARGE SCALE GENOMIC DNA]</scope>
    <source>
        <strain evidence="1 3">U14-5</strain>
    </source>
</reference>
<dbReference type="EMBL" id="CP015583">
    <property type="protein sequence ID" value="APT56653.1"/>
    <property type="molecule type" value="Genomic_DNA"/>
</dbReference>
<evidence type="ECO:0000313" key="2">
    <source>
        <dbReference type="EMBL" id="MDT8329450.1"/>
    </source>
</evidence>
<reference evidence="2 4" key="2">
    <citation type="journal article" date="2019" name="Microb. Pathog.">
        <title>Comparison of VITEK 2, MALDI-TOF MS, 16S rRNA gene sequencing, and whole-genome sequencing for identification of Roseomonas mucosa.</title>
        <authorList>
            <person name="Rudolph W.W."/>
            <person name="Gunzer F."/>
            <person name="Trauth M."/>
            <person name="Bunk B."/>
            <person name="Bigge R."/>
            <person name="Schrottner P."/>
        </authorList>
    </citation>
    <scope>NUCLEOTIDE SEQUENCE [LARGE SCALE GENOMIC DNA]</scope>
    <source>
        <strain evidence="2 4">DSM 103800</strain>
    </source>
</reference>
<proteinExistence type="predicted"/>
<organism evidence="1 3">
    <name type="scientific">Roseomonas gilardii</name>
    <dbReference type="NCBI Taxonomy" id="257708"/>
    <lineage>
        <taxon>Bacteria</taxon>
        <taxon>Pseudomonadati</taxon>
        <taxon>Pseudomonadota</taxon>
        <taxon>Alphaproteobacteria</taxon>
        <taxon>Acetobacterales</taxon>
        <taxon>Roseomonadaceae</taxon>
        <taxon>Roseomonas</taxon>
    </lineage>
</organism>
<sequence length="167" mass="18121">MHDARQRTCERRQVWSLSPVENLMLWSMRAWVLDRFHGIALADEIEEAMEAIGAPEALHSLDGMMGALNGGALRLIEVNCVCCEEVSPDEAALLECLALAQKDRPAEAARRLAGLAMPHTLEECARAILPLARQLRRAGHDLPLPAGGGSGIVVPFKARPAASTMLH</sequence>
<evidence type="ECO:0000313" key="3">
    <source>
        <dbReference type="Proteomes" id="UP000185494"/>
    </source>
</evidence>
<dbReference type="Proteomes" id="UP001258945">
    <property type="component" value="Unassembled WGS sequence"/>
</dbReference>
<dbReference type="STRING" id="257708.RGI145_05570"/>
<reference evidence="2" key="3">
    <citation type="submission" date="2023-09" db="EMBL/GenBank/DDBJ databases">
        <authorList>
            <person name="Schober I."/>
            <person name="Bunk B."/>
        </authorList>
    </citation>
    <scope>NUCLEOTIDE SEQUENCE</scope>
    <source>
        <strain evidence="2">DSM 103800</strain>
    </source>
</reference>
<dbReference type="KEGG" id="rgi:RGI145_05570"/>
<dbReference type="eggNOG" id="ENOG5033GYN">
    <property type="taxonomic scope" value="Bacteria"/>
</dbReference>
<evidence type="ECO:0000313" key="4">
    <source>
        <dbReference type="Proteomes" id="UP001258945"/>
    </source>
</evidence>
<gene>
    <name evidence="1" type="ORF">RGI145_05570</name>
    <name evidence="2" type="ORF">RQ831_00200</name>
</gene>
<dbReference type="RefSeq" id="WP_027279934.1">
    <property type="nucleotide sequence ID" value="NZ_CP015583.1"/>
</dbReference>
<dbReference type="EMBL" id="JAVVDO010000001">
    <property type="protein sequence ID" value="MDT8329450.1"/>
    <property type="molecule type" value="Genomic_DNA"/>
</dbReference>
<dbReference type="AlphaFoldDB" id="A0A1L7AD22"/>
<name>A0A1L7AD22_9PROT</name>
<evidence type="ECO:0000313" key="1">
    <source>
        <dbReference type="EMBL" id="APT56653.1"/>
    </source>
</evidence>